<keyword evidence="7" id="KW-0067">ATP-binding</keyword>
<evidence type="ECO:0000256" key="4">
    <source>
        <dbReference type="ARBA" id="ARBA00022679"/>
    </source>
</evidence>
<evidence type="ECO:0000256" key="9">
    <source>
        <dbReference type="SAM" id="Phobius"/>
    </source>
</evidence>
<keyword evidence="5" id="KW-0547">Nucleotide-binding</keyword>
<evidence type="ECO:0000256" key="7">
    <source>
        <dbReference type="ARBA" id="ARBA00022840"/>
    </source>
</evidence>
<dbReference type="SUPFAM" id="SSF55874">
    <property type="entry name" value="ATPase domain of HSP90 chaperone/DNA topoisomerase II/histidine kinase"/>
    <property type="match status" value="1"/>
</dbReference>
<feature type="transmembrane region" description="Helical" evidence="9">
    <location>
        <begin position="56"/>
        <end position="79"/>
    </location>
</feature>
<dbReference type="InterPro" id="IPR011712">
    <property type="entry name" value="Sig_transdc_His_kin_sub3_dim/P"/>
</dbReference>
<evidence type="ECO:0000313" key="12">
    <source>
        <dbReference type="Proteomes" id="UP000198881"/>
    </source>
</evidence>
<evidence type="ECO:0000256" key="2">
    <source>
        <dbReference type="ARBA" id="ARBA00012438"/>
    </source>
</evidence>
<evidence type="ECO:0000256" key="6">
    <source>
        <dbReference type="ARBA" id="ARBA00022777"/>
    </source>
</evidence>
<dbReference type="OrthoDB" id="227596at2"/>
<dbReference type="EMBL" id="FPCG01000009">
    <property type="protein sequence ID" value="SFV24030.1"/>
    <property type="molecule type" value="Genomic_DNA"/>
</dbReference>
<feature type="transmembrane region" description="Helical" evidence="9">
    <location>
        <begin position="23"/>
        <end position="44"/>
    </location>
</feature>
<keyword evidence="6 11" id="KW-0418">Kinase</keyword>
<dbReference type="RefSeq" id="WP_091698377.1">
    <property type="nucleotide sequence ID" value="NZ_FPCG01000009.1"/>
</dbReference>
<feature type="domain" description="Signal transduction histidine kinase subgroup 3 dimerisation and phosphoacceptor" evidence="10">
    <location>
        <begin position="191"/>
        <end position="251"/>
    </location>
</feature>
<dbReference type="Gene3D" id="3.30.565.10">
    <property type="entry name" value="Histidine kinase-like ATPase, C-terminal domain"/>
    <property type="match status" value="1"/>
</dbReference>
<accession>A0A1I7MQ28</accession>
<dbReference type="AlphaFoldDB" id="A0A1I7MQ28"/>
<reference evidence="11 12" key="1">
    <citation type="submission" date="2016-10" db="EMBL/GenBank/DDBJ databases">
        <authorList>
            <person name="de Groot N.N."/>
        </authorList>
    </citation>
    <scope>NUCLEOTIDE SEQUENCE [LARGE SCALE GENOMIC DNA]</scope>
    <source>
        <strain evidence="11 12">CGMCC 1.7054</strain>
    </source>
</reference>
<keyword evidence="12" id="KW-1185">Reference proteome</keyword>
<protein>
    <recommendedName>
        <fullName evidence="2">histidine kinase</fullName>
        <ecNumber evidence="2">2.7.13.3</ecNumber>
    </recommendedName>
</protein>
<dbReference type="Gene3D" id="1.20.5.1930">
    <property type="match status" value="1"/>
</dbReference>
<dbReference type="PANTHER" id="PTHR24421">
    <property type="entry name" value="NITRATE/NITRITE SENSOR PROTEIN NARX-RELATED"/>
    <property type="match status" value="1"/>
</dbReference>
<comment type="catalytic activity">
    <reaction evidence="1">
        <text>ATP + protein L-histidine = ADP + protein N-phospho-L-histidine.</text>
        <dbReference type="EC" id="2.7.13.3"/>
    </reaction>
</comment>
<keyword evidence="9" id="KW-0812">Transmembrane</keyword>
<dbReference type="CDD" id="cd16917">
    <property type="entry name" value="HATPase_UhpB-NarQ-NarX-like"/>
    <property type="match status" value="1"/>
</dbReference>
<dbReference type="Proteomes" id="UP000198881">
    <property type="component" value="Unassembled WGS sequence"/>
</dbReference>
<keyword evidence="9" id="KW-0472">Membrane</keyword>
<feature type="transmembrane region" description="Helical" evidence="9">
    <location>
        <begin position="120"/>
        <end position="138"/>
    </location>
</feature>
<evidence type="ECO:0000256" key="8">
    <source>
        <dbReference type="ARBA" id="ARBA00023012"/>
    </source>
</evidence>
<gene>
    <name evidence="11" type="ORF">SAMN04487966_10972</name>
</gene>
<feature type="transmembrane region" description="Helical" evidence="9">
    <location>
        <begin position="144"/>
        <end position="162"/>
    </location>
</feature>
<dbReference type="GO" id="GO:0005524">
    <property type="term" value="F:ATP binding"/>
    <property type="evidence" value="ECO:0007669"/>
    <property type="project" value="UniProtKB-KW"/>
</dbReference>
<evidence type="ECO:0000256" key="1">
    <source>
        <dbReference type="ARBA" id="ARBA00000085"/>
    </source>
</evidence>
<name>A0A1I7MQ28_9MICC</name>
<keyword evidence="8" id="KW-0902">Two-component regulatory system</keyword>
<dbReference type="InterPro" id="IPR036890">
    <property type="entry name" value="HATPase_C_sf"/>
</dbReference>
<dbReference type="PANTHER" id="PTHR24421:SF10">
    <property type="entry name" value="NITRATE_NITRITE SENSOR PROTEIN NARQ"/>
    <property type="match status" value="1"/>
</dbReference>
<dbReference type="GO" id="GO:0016020">
    <property type="term" value="C:membrane"/>
    <property type="evidence" value="ECO:0007669"/>
    <property type="project" value="InterPro"/>
</dbReference>
<keyword evidence="9" id="KW-1133">Transmembrane helix</keyword>
<dbReference type="STRING" id="574650.SAMN04487966_10972"/>
<keyword evidence="4" id="KW-0808">Transferase</keyword>
<sequence length="413" mass="44337">MGAVIERLWTLIQEEPPRPGRRFVVATVLLAVLLIGLEGALVALDIAGGRPASEIGWSYVAVTGQLAVALLLVTVSVPVMVFSSLIVGASAAMVGSALLPLLTVPFITAAAFLYLRRHSILVFLIGQALIQAVTLLFFPEAGVSVVIALLGLLAGAYLGLAFRRQNAETRRAASERSEEWERHDRMVVEVRRSIARDLHDLVAHHLAVLALQAEALNHVRDEAERTQMISTLGAVARQAHAELRGLLDVLYISTDDGNRSAGPEAIDGLELRSVGDIVVGIESAREALEKSGRPTQVHSSVHDQAQVPGSALVGLHRILIESTANVLKHAPRGARCEIFLTVMDHHLVLQVVNDLDGAPREGSATPRGDGAWPATRGYGLLNIRERTHLVGGTAHAGVRDGRWSVDVEIPLTR</sequence>
<dbReference type="InterPro" id="IPR050482">
    <property type="entry name" value="Sensor_HK_TwoCompSys"/>
</dbReference>
<evidence type="ECO:0000256" key="5">
    <source>
        <dbReference type="ARBA" id="ARBA00022741"/>
    </source>
</evidence>
<evidence type="ECO:0000256" key="3">
    <source>
        <dbReference type="ARBA" id="ARBA00022553"/>
    </source>
</evidence>
<proteinExistence type="predicted"/>
<evidence type="ECO:0000259" key="10">
    <source>
        <dbReference type="Pfam" id="PF07730"/>
    </source>
</evidence>
<evidence type="ECO:0000313" key="11">
    <source>
        <dbReference type="EMBL" id="SFV24030.1"/>
    </source>
</evidence>
<keyword evidence="3" id="KW-0597">Phosphoprotein</keyword>
<dbReference type="GO" id="GO:0000155">
    <property type="term" value="F:phosphorelay sensor kinase activity"/>
    <property type="evidence" value="ECO:0007669"/>
    <property type="project" value="InterPro"/>
</dbReference>
<organism evidence="11 12">
    <name type="scientific">Micrococcus terreus</name>
    <dbReference type="NCBI Taxonomy" id="574650"/>
    <lineage>
        <taxon>Bacteria</taxon>
        <taxon>Bacillati</taxon>
        <taxon>Actinomycetota</taxon>
        <taxon>Actinomycetes</taxon>
        <taxon>Micrococcales</taxon>
        <taxon>Micrococcaceae</taxon>
        <taxon>Micrococcus</taxon>
    </lineage>
</organism>
<dbReference type="Pfam" id="PF07730">
    <property type="entry name" value="HisKA_3"/>
    <property type="match status" value="1"/>
</dbReference>
<feature type="transmembrane region" description="Helical" evidence="9">
    <location>
        <begin position="85"/>
        <end position="113"/>
    </location>
</feature>
<dbReference type="EC" id="2.7.13.3" evidence="2"/>
<dbReference type="GO" id="GO:0046983">
    <property type="term" value="F:protein dimerization activity"/>
    <property type="evidence" value="ECO:0007669"/>
    <property type="project" value="InterPro"/>
</dbReference>